<dbReference type="GO" id="GO:0005975">
    <property type="term" value="P:carbohydrate metabolic process"/>
    <property type="evidence" value="ECO:0007669"/>
    <property type="project" value="InterPro"/>
</dbReference>
<keyword evidence="12" id="KW-0458">Lysosome</keyword>
<protein>
    <recommendedName>
        <fullName evidence="7">Beta-mannosidase</fullName>
        <ecNumber evidence="6">3.2.1.25</ecNumber>
    </recommendedName>
    <alternativeName>
        <fullName evidence="14">Lysosomal beta A mannosidase</fullName>
    </alternativeName>
    <alternativeName>
        <fullName evidence="15">Mannanase</fullName>
    </alternativeName>
</protein>
<organism evidence="20 21">
    <name type="scientific">Sinocyclocheilus grahami</name>
    <name type="common">Dianchi golden-line fish</name>
    <name type="synonym">Barbus grahami</name>
    <dbReference type="NCBI Taxonomy" id="75366"/>
    <lineage>
        <taxon>Eukaryota</taxon>
        <taxon>Metazoa</taxon>
        <taxon>Chordata</taxon>
        <taxon>Craniata</taxon>
        <taxon>Vertebrata</taxon>
        <taxon>Euteleostomi</taxon>
        <taxon>Actinopterygii</taxon>
        <taxon>Neopterygii</taxon>
        <taxon>Teleostei</taxon>
        <taxon>Ostariophysi</taxon>
        <taxon>Cypriniformes</taxon>
        <taxon>Cyprinidae</taxon>
        <taxon>Cyprininae</taxon>
        <taxon>Sinocyclocheilus</taxon>
    </lineage>
</organism>
<feature type="signal peptide" evidence="16">
    <location>
        <begin position="1"/>
        <end position="17"/>
    </location>
</feature>
<dbReference type="InterPro" id="IPR050887">
    <property type="entry name" value="Beta-mannosidase_GH2"/>
</dbReference>
<comment type="subcellular location">
    <subcellularLocation>
        <location evidence="3">Lysosome</location>
    </subcellularLocation>
</comment>
<dbReference type="Proteomes" id="UP000472262">
    <property type="component" value="Unassembled WGS sequence"/>
</dbReference>
<evidence type="ECO:0000256" key="8">
    <source>
        <dbReference type="ARBA" id="ARBA00022729"/>
    </source>
</evidence>
<comment type="function">
    <text evidence="2">Exoglycosidase that cleaves the single beta-linked mannose residue from the non-reducing end of all N-linked glycoprotein oligosaccharides.</text>
</comment>
<evidence type="ECO:0000313" key="21">
    <source>
        <dbReference type="Proteomes" id="UP000472262"/>
    </source>
</evidence>
<evidence type="ECO:0000256" key="6">
    <source>
        <dbReference type="ARBA" id="ARBA00012754"/>
    </source>
</evidence>
<dbReference type="SUPFAM" id="SSF51445">
    <property type="entry name" value="(Trans)glycosidases"/>
    <property type="match status" value="1"/>
</dbReference>
<evidence type="ECO:0000256" key="4">
    <source>
        <dbReference type="ARBA" id="ARBA00007401"/>
    </source>
</evidence>
<evidence type="ECO:0000313" key="20">
    <source>
        <dbReference type="Ensembl" id="ENSSGRP00000083968.1"/>
    </source>
</evidence>
<gene>
    <name evidence="20" type="primary">manba</name>
</gene>
<keyword evidence="13" id="KW-0326">Glycosidase</keyword>
<keyword evidence="11" id="KW-0325">Glycoprotein</keyword>
<evidence type="ECO:0000256" key="13">
    <source>
        <dbReference type="ARBA" id="ARBA00023295"/>
    </source>
</evidence>
<evidence type="ECO:0000259" key="18">
    <source>
        <dbReference type="Pfam" id="PF17753"/>
    </source>
</evidence>
<dbReference type="GO" id="GO:0006516">
    <property type="term" value="P:glycoprotein catabolic process"/>
    <property type="evidence" value="ECO:0007669"/>
    <property type="project" value="TreeGrafter"/>
</dbReference>
<reference evidence="20" key="1">
    <citation type="submission" date="2025-08" db="UniProtKB">
        <authorList>
            <consortium name="Ensembl"/>
        </authorList>
    </citation>
    <scope>IDENTIFICATION</scope>
</reference>
<keyword evidence="8 16" id="KW-0732">Signal</keyword>
<dbReference type="Gene3D" id="2.60.40.10">
    <property type="entry name" value="Immunoglobulins"/>
    <property type="match status" value="2"/>
</dbReference>
<sequence>LLLHLVFLLARERPGLGVDVISLNGKWQLMNSNSSVSLSAEVPGCVHTALQRQGFISDPYYRFNDLAYRWISLDSWTYTTLFSVPTHVRGKGKAVLVFEGVDTVSTISLNGVTIGKTDNMFRRYDFEVTGLLKDEENVLQVWIMSAVTYASQRSHAHTEYRVPPDCPPPVQKGECHVNFIRKAQSSFSWDWGPSFPTLGIWKGVRLEVFNSSRVLSYTTSPKYDSEHSSWNVEVELFFDVFVASKGLVHLSIPLLQSEAEFQLSLTPGQSKKSFVLQLNQSVSLWWPFGHGEQFLYYLTIDVNLEGGETFNVAFRTVELVQEPIPSSPGLSFYFRINGKPIFLKGSNWIPVHAFQDQVTTDMITILLRSAQKANMNTLRVWGGGVYEQDIFYSLCDMYGIMIWQDFMFACALYPTEKDFIQTVREEVTQQVRRLKSHPSVVIWSGNNENEAAIATDWFNISVAARPLYVKDYVNLYVENIRDIVLQEDSTRPFLVSSPTNGVESEKEGWVAKDPYDPHYGDTHYYSYYKDCWDWTAFPRTRFASEYGFQSWPSLSTLSKVSVSSDWDFSSNFSAHRQHHEDGNQQMLKQAELHYILPNSTDPVQKYRDTIYITQVMQAQCVKIQTEFYRCSRSDIVEGKGHTMGTLYWQLNDIWQGPSWSSVGQLISPHNHIFLSSPRYAEGLQKPNITDTGIVQNFFVTLHCSFPAVYVWLDVDNIPGHFDVNGFLMLSKKSTVIFGAWRPTTAEEITANLHITSLRDVY</sequence>
<evidence type="ECO:0000256" key="5">
    <source>
        <dbReference type="ARBA" id="ARBA00011245"/>
    </source>
</evidence>
<evidence type="ECO:0000256" key="9">
    <source>
        <dbReference type="ARBA" id="ARBA00022801"/>
    </source>
</evidence>
<name>A0A672R644_SINGR</name>
<evidence type="ECO:0000256" key="12">
    <source>
        <dbReference type="ARBA" id="ARBA00023228"/>
    </source>
</evidence>
<evidence type="ECO:0000256" key="3">
    <source>
        <dbReference type="ARBA" id="ARBA00004371"/>
    </source>
</evidence>
<evidence type="ECO:0000256" key="2">
    <source>
        <dbReference type="ARBA" id="ARBA00003150"/>
    </source>
</evidence>
<dbReference type="FunFam" id="3.20.20.80:FF:000035">
    <property type="entry name" value="Mannosidase beta"/>
    <property type="match status" value="1"/>
</dbReference>
<dbReference type="InterPro" id="IPR036156">
    <property type="entry name" value="Beta-gal/glucu_dom_sf"/>
</dbReference>
<dbReference type="Pfam" id="PF17753">
    <property type="entry name" value="Ig_mannosidase"/>
    <property type="match status" value="1"/>
</dbReference>
<dbReference type="GO" id="GO:0005764">
    <property type="term" value="C:lysosome"/>
    <property type="evidence" value="ECO:0007669"/>
    <property type="project" value="UniProtKB-SubCell"/>
</dbReference>
<dbReference type="EC" id="3.2.1.25" evidence="6"/>
<keyword evidence="21" id="KW-1185">Reference proteome</keyword>
<evidence type="ECO:0000256" key="16">
    <source>
        <dbReference type="SAM" id="SignalP"/>
    </source>
</evidence>
<evidence type="ECO:0000256" key="10">
    <source>
        <dbReference type="ARBA" id="ARBA00023157"/>
    </source>
</evidence>
<dbReference type="FunFam" id="2.60.120.260:FF:000060">
    <property type="entry name" value="Probable beta-mannosidase"/>
    <property type="match status" value="1"/>
</dbReference>
<accession>A0A672R644</accession>
<keyword evidence="10" id="KW-1015">Disulfide bond</keyword>
<dbReference type="InterPro" id="IPR054593">
    <property type="entry name" value="Beta-mannosidase-like_N2"/>
</dbReference>
<dbReference type="InterPro" id="IPR008979">
    <property type="entry name" value="Galactose-bd-like_sf"/>
</dbReference>
<evidence type="ECO:0000256" key="1">
    <source>
        <dbReference type="ARBA" id="ARBA00000829"/>
    </source>
</evidence>
<evidence type="ECO:0000259" key="17">
    <source>
        <dbReference type="Pfam" id="PF02836"/>
    </source>
</evidence>
<feature type="domain" description="Beta-mannosidase Ig-fold" evidence="18">
    <location>
        <begin position="683"/>
        <end position="759"/>
    </location>
</feature>
<dbReference type="SUPFAM" id="SSF49303">
    <property type="entry name" value="beta-Galactosidase/glucuronidase domain"/>
    <property type="match status" value="1"/>
</dbReference>
<feature type="chain" id="PRO_5025629805" description="Beta-mannosidase" evidence="16">
    <location>
        <begin position="18"/>
        <end position="761"/>
    </location>
</feature>
<feature type="domain" description="Beta-mannosidase-like galactose-binding" evidence="19">
    <location>
        <begin position="27"/>
        <end position="202"/>
    </location>
</feature>
<reference evidence="20" key="2">
    <citation type="submission" date="2025-09" db="UniProtKB">
        <authorList>
            <consortium name="Ensembl"/>
        </authorList>
    </citation>
    <scope>IDENTIFICATION</scope>
</reference>
<dbReference type="PANTHER" id="PTHR43730:SF1">
    <property type="entry name" value="BETA-MANNOSIDASE"/>
    <property type="match status" value="1"/>
</dbReference>
<comment type="catalytic activity">
    <reaction evidence="1">
        <text>Hydrolysis of terminal, non-reducing beta-D-mannose residues in beta-D-mannosides.</text>
        <dbReference type="EC" id="3.2.1.25"/>
    </reaction>
</comment>
<comment type="subunit">
    <text evidence="5">Monomer.</text>
</comment>
<dbReference type="Ensembl" id="ENSSGRT00000089425.1">
    <property type="protein sequence ID" value="ENSSGRP00000083968.1"/>
    <property type="gene ID" value="ENSSGRG00000042150.1"/>
</dbReference>
<comment type="similarity">
    <text evidence="4">Belongs to the glycosyl hydrolase 2 family.</text>
</comment>
<dbReference type="InterPro" id="IPR013783">
    <property type="entry name" value="Ig-like_fold"/>
</dbReference>
<keyword evidence="9" id="KW-0378">Hydrolase</keyword>
<evidence type="ECO:0000256" key="15">
    <source>
        <dbReference type="ARBA" id="ARBA00033445"/>
    </source>
</evidence>
<feature type="domain" description="Glycoside hydrolase family 2 catalytic" evidence="17">
    <location>
        <begin position="334"/>
        <end position="491"/>
    </location>
</feature>
<dbReference type="InterPro" id="IPR017853">
    <property type="entry name" value="GH"/>
</dbReference>
<dbReference type="Gene3D" id="2.60.120.260">
    <property type="entry name" value="Galactose-binding domain-like"/>
    <property type="match status" value="1"/>
</dbReference>
<dbReference type="PANTHER" id="PTHR43730">
    <property type="entry name" value="BETA-MANNOSIDASE"/>
    <property type="match status" value="1"/>
</dbReference>
<dbReference type="Gene3D" id="3.20.20.80">
    <property type="entry name" value="Glycosidases"/>
    <property type="match status" value="1"/>
</dbReference>
<evidence type="ECO:0000259" key="19">
    <source>
        <dbReference type="Pfam" id="PF22666"/>
    </source>
</evidence>
<dbReference type="SUPFAM" id="SSF49785">
    <property type="entry name" value="Galactose-binding domain-like"/>
    <property type="match status" value="1"/>
</dbReference>
<dbReference type="InterPro" id="IPR041625">
    <property type="entry name" value="Beta-mannosidase_Ig"/>
</dbReference>
<evidence type="ECO:0000256" key="11">
    <source>
        <dbReference type="ARBA" id="ARBA00023180"/>
    </source>
</evidence>
<dbReference type="Pfam" id="PF22666">
    <property type="entry name" value="Glyco_hydro_2_N2"/>
    <property type="match status" value="1"/>
</dbReference>
<evidence type="ECO:0000256" key="14">
    <source>
        <dbReference type="ARBA" id="ARBA00032581"/>
    </source>
</evidence>
<evidence type="ECO:0000256" key="7">
    <source>
        <dbReference type="ARBA" id="ARBA00015707"/>
    </source>
</evidence>
<dbReference type="GO" id="GO:0004567">
    <property type="term" value="F:beta-mannosidase activity"/>
    <property type="evidence" value="ECO:0007669"/>
    <property type="project" value="UniProtKB-EC"/>
</dbReference>
<proteinExistence type="inferred from homology"/>
<dbReference type="Pfam" id="PF02836">
    <property type="entry name" value="Glyco_hydro_2_C"/>
    <property type="match status" value="1"/>
</dbReference>
<dbReference type="AlphaFoldDB" id="A0A672R644"/>
<dbReference type="InterPro" id="IPR006103">
    <property type="entry name" value="Glyco_hydro_2_cat"/>
</dbReference>